<gene>
    <name evidence="1" type="ORF">AAF712_005485</name>
</gene>
<sequence>MYNLHYELEMRPHKKRAMRPPQGLFSHPDYPTCILLPPSQPFMTVPPFWHEKIKIGLATHFDTTVTEISKYYQPEHASQWGKVRRLDAGNDMKASSLVKAQEDTRDAMWIKYDMLVDIHASRRGRRPQFVTKTFYGQLMHIFVVSFLATPALNVESDMVLILAGIH</sequence>
<protein>
    <submittedName>
        <fullName evidence="1">Uncharacterized protein</fullName>
    </submittedName>
</protein>
<keyword evidence="2" id="KW-1185">Reference proteome</keyword>
<organism evidence="1 2">
    <name type="scientific">Marasmius tenuissimus</name>
    <dbReference type="NCBI Taxonomy" id="585030"/>
    <lineage>
        <taxon>Eukaryota</taxon>
        <taxon>Fungi</taxon>
        <taxon>Dikarya</taxon>
        <taxon>Basidiomycota</taxon>
        <taxon>Agaricomycotina</taxon>
        <taxon>Agaricomycetes</taxon>
        <taxon>Agaricomycetidae</taxon>
        <taxon>Agaricales</taxon>
        <taxon>Marasmiineae</taxon>
        <taxon>Marasmiaceae</taxon>
        <taxon>Marasmius</taxon>
    </lineage>
</organism>
<reference evidence="1 2" key="1">
    <citation type="submission" date="2024-05" db="EMBL/GenBank/DDBJ databases">
        <title>A draft genome resource for the thread blight pathogen Marasmius tenuissimus strain MS-2.</title>
        <authorList>
            <person name="Yulfo-Soto G.E."/>
            <person name="Baruah I.K."/>
            <person name="Amoako-Attah I."/>
            <person name="Bukari Y."/>
            <person name="Meinhardt L.W."/>
            <person name="Bailey B.A."/>
            <person name="Cohen S.P."/>
        </authorList>
    </citation>
    <scope>NUCLEOTIDE SEQUENCE [LARGE SCALE GENOMIC DNA]</scope>
    <source>
        <strain evidence="1 2">MS-2</strain>
    </source>
</reference>
<dbReference type="EMBL" id="JBBXMP010000025">
    <property type="protein sequence ID" value="KAL0067494.1"/>
    <property type="molecule type" value="Genomic_DNA"/>
</dbReference>
<proteinExistence type="predicted"/>
<name>A0ABR3A3A2_9AGAR</name>
<dbReference type="Proteomes" id="UP001437256">
    <property type="component" value="Unassembled WGS sequence"/>
</dbReference>
<evidence type="ECO:0000313" key="1">
    <source>
        <dbReference type="EMBL" id="KAL0067494.1"/>
    </source>
</evidence>
<accession>A0ABR3A3A2</accession>
<evidence type="ECO:0000313" key="2">
    <source>
        <dbReference type="Proteomes" id="UP001437256"/>
    </source>
</evidence>
<comment type="caution">
    <text evidence="1">The sequence shown here is derived from an EMBL/GenBank/DDBJ whole genome shotgun (WGS) entry which is preliminary data.</text>
</comment>